<comment type="similarity">
    <text evidence="1">Belongs to the HGH1 family.</text>
</comment>
<dbReference type="Proteomes" id="UP000694941">
    <property type="component" value="Unplaced"/>
</dbReference>
<evidence type="ECO:0000256" key="1">
    <source>
        <dbReference type="ARBA" id="ARBA00006712"/>
    </source>
</evidence>
<dbReference type="Pfam" id="PF04063">
    <property type="entry name" value="DUF383"/>
    <property type="match status" value="1"/>
</dbReference>
<dbReference type="Pfam" id="PF04064">
    <property type="entry name" value="DUF384"/>
    <property type="match status" value="1"/>
</dbReference>
<gene>
    <name evidence="6 7" type="primary">LOC106470287</name>
</gene>
<reference evidence="6 7" key="1">
    <citation type="submission" date="2025-05" db="UniProtKB">
        <authorList>
            <consortium name="RefSeq"/>
        </authorList>
    </citation>
    <scope>IDENTIFICATION</scope>
    <source>
        <tissue evidence="6 7">Muscle</tissue>
    </source>
</reference>
<evidence type="ECO:0000313" key="6">
    <source>
        <dbReference type="RefSeq" id="XP_013786287.1"/>
    </source>
</evidence>
<dbReference type="RefSeq" id="XP_013786287.1">
    <property type="nucleotide sequence ID" value="XM_013930833.2"/>
</dbReference>
<evidence type="ECO:0000256" key="2">
    <source>
        <dbReference type="ARBA" id="ARBA00014076"/>
    </source>
</evidence>
<dbReference type="InterPro" id="IPR039717">
    <property type="entry name" value="Hgh1"/>
</dbReference>
<name>A0ABM1TFE1_LIMPO</name>
<feature type="domain" description="Protein HGH1 C-terminal" evidence="4">
    <location>
        <begin position="274"/>
        <end position="327"/>
    </location>
</feature>
<evidence type="ECO:0000313" key="7">
    <source>
        <dbReference type="RefSeq" id="XP_022254597.1"/>
    </source>
</evidence>
<keyword evidence="5" id="KW-1185">Reference proteome</keyword>
<proteinExistence type="inferred from homology"/>
<dbReference type="PANTHER" id="PTHR13387:SF9">
    <property type="entry name" value="PROTEIN HGH1 HOMOLOG"/>
    <property type="match status" value="1"/>
</dbReference>
<evidence type="ECO:0000259" key="4">
    <source>
        <dbReference type="Pfam" id="PF04064"/>
    </source>
</evidence>
<evidence type="ECO:0000313" key="5">
    <source>
        <dbReference type="Proteomes" id="UP000694941"/>
    </source>
</evidence>
<dbReference type="SUPFAM" id="SSF48371">
    <property type="entry name" value="ARM repeat"/>
    <property type="match status" value="1"/>
</dbReference>
<dbReference type="InterPro" id="IPR016024">
    <property type="entry name" value="ARM-type_fold"/>
</dbReference>
<dbReference type="GeneID" id="106470287"/>
<sequence length="356" mass="41289">MEDSALEELLQILEKSESQVFREHILKNLLGLTGTKDGLNCLLKASEKCVSVLCQLLQEEKESLRENALKCLINLTSEEPFSQCIVKVKDIPIIDQLFQWIIQKDKHADLSCRIISNITHWKSCCEQVLPYLQKERLRLEHLVEVLCDVDRHSDYHYVASVLCNLTQLPVVQEMIMDRNRCLLQQLLPFTTYMDSSIRRAGIVGVLRNCCFDTDCHEWLLGDSVDILPHLLLPLAGPEQFPDDEMEKLPIDLQYLSEDKKREPEPDIRKMLIEAITQLCATKYGRTFLRDKQTYIIMRELHKWEKSYPVLFACENLVDILIGDDPEPGMENLKNVEIPSDLTEKFEKEDQQLLSTE</sequence>
<feature type="domain" description="Protein HGH1 N-terminal" evidence="3">
    <location>
        <begin position="103"/>
        <end position="269"/>
    </location>
</feature>
<evidence type="ECO:0000259" key="3">
    <source>
        <dbReference type="Pfam" id="PF04063"/>
    </source>
</evidence>
<dbReference type="PANTHER" id="PTHR13387">
    <property type="entry name" value="PROTEIN HGH1 HOMOLOG"/>
    <property type="match status" value="1"/>
</dbReference>
<dbReference type="RefSeq" id="XP_022254597.1">
    <property type="nucleotide sequence ID" value="XM_022398889.1"/>
</dbReference>
<organism evidence="5 7">
    <name type="scientific">Limulus polyphemus</name>
    <name type="common">Atlantic horseshoe crab</name>
    <dbReference type="NCBI Taxonomy" id="6850"/>
    <lineage>
        <taxon>Eukaryota</taxon>
        <taxon>Metazoa</taxon>
        <taxon>Ecdysozoa</taxon>
        <taxon>Arthropoda</taxon>
        <taxon>Chelicerata</taxon>
        <taxon>Merostomata</taxon>
        <taxon>Xiphosura</taxon>
        <taxon>Limulidae</taxon>
        <taxon>Limulus</taxon>
    </lineage>
</organism>
<dbReference type="Gene3D" id="1.25.10.10">
    <property type="entry name" value="Leucine-rich Repeat Variant"/>
    <property type="match status" value="1"/>
</dbReference>
<dbReference type="InterPro" id="IPR011989">
    <property type="entry name" value="ARM-like"/>
</dbReference>
<accession>A0ABM1TFE1</accession>
<dbReference type="InterPro" id="IPR007205">
    <property type="entry name" value="Protein_HGH1_N"/>
</dbReference>
<dbReference type="InterPro" id="IPR007206">
    <property type="entry name" value="Protein_HGH1_C"/>
</dbReference>
<protein>
    <recommendedName>
        <fullName evidence="2">Protein HGH1 homolog</fullName>
    </recommendedName>
</protein>